<dbReference type="Proteomes" id="UP000245119">
    <property type="component" value="Linkage Group LG3"/>
</dbReference>
<accession>A0A2T7PMF9</accession>
<dbReference type="EMBL" id="PZQS01000003">
    <property type="protein sequence ID" value="PVD34605.1"/>
    <property type="molecule type" value="Genomic_DNA"/>
</dbReference>
<name>A0A2T7PMF9_POMCA</name>
<dbReference type="AlphaFoldDB" id="A0A2T7PMF9"/>
<proteinExistence type="predicted"/>
<evidence type="ECO:0000313" key="2">
    <source>
        <dbReference type="EMBL" id="PVD34605.1"/>
    </source>
</evidence>
<comment type="caution">
    <text evidence="2">The sequence shown here is derived from an EMBL/GenBank/DDBJ whole genome shotgun (WGS) entry which is preliminary data.</text>
</comment>
<evidence type="ECO:0000313" key="3">
    <source>
        <dbReference type="Proteomes" id="UP000245119"/>
    </source>
</evidence>
<gene>
    <name evidence="2" type="ORF">C0Q70_05881</name>
</gene>
<feature type="region of interest" description="Disordered" evidence="1">
    <location>
        <begin position="18"/>
        <end position="87"/>
    </location>
</feature>
<sequence>MEFVDGCWVLRVPNSQSRDRTRSLLLHGNLAAGAQRTHPEKPGHKPTCPPPPPPSHSGSELSSSFESGVSSGLGGEPGVVRGEWPPETILATRDKIIEREHACANPGSSQVTTAGRRQVPLFTTISDATTVRRSCSL</sequence>
<feature type="compositionally biased region" description="Low complexity" evidence="1">
    <location>
        <begin position="56"/>
        <end position="70"/>
    </location>
</feature>
<keyword evidence="3" id="KW-1185">Reference proteome</keyword>
<reference evidence="2 3" key="1">
    <citation type="submission" date="2018-04" db="EMBL/GenBank/DDBJ databases">
        <title>The genome of golden apple snail Pomacea canaliculata provides insight into stress tolerance and invasive adaptation.</title>
        <authorList>
            <person name="Liu C."/>
            <person name="Liu B."/>
            <person name="Ren Y."/>
            <person name="Zhang Y."/>
            <person name="Wang H."/>
            <person name="Li S."/>
            <person name="Jiang F."/>
            <person name="Yin L."/>
            <person name="Zhang G."/>
            <person name="Qian W."/>
            <person name="Fan W."/>
        </authorList>
    </citation>
    <scope>NUCLEOTIDE SEQUENCE [LARGE SCALE GENOMIC DNA]</scope>
    <source>
        <strain evidence="2">SZHN2017</strain>
        <tissue evidence="2">Muscle</tissue>
    </source>
</reference>
<evidence type="ECO:0000256" key="1">
    <source>
        <dbReference type="SAM" id="MobiDB-lite"/>
    </source>
</evidence>
<organism evidence="2 3">
    <name type="scientific">Pomacea canaliculata</name>
    <name type="common">Golden apple snail</name>
    <dbReference type="NCBI Taxonomy" id="400727"/>
    <lineage>
        <taxon>Eukaryota</taxon>
        <taxon>Metazoa</taxon>
        <taxon>Spiralia</taxon>
        <taxon>Lophotrochozoa</taxon>
        <taxon>Mollusca</taxon>
        <taxon>Gastropoda</taxon>
        <taxon>Caenogastropoda</taxon>
        <taxon>Architaenioglossa</taxon>
        <taxon>Ampullarioidea</taxon>
        <taxon>Ampullariidae</taxon>
        <taxon>Pomacea</taxon>
    </lineage>
</organism>
<protein>
    <submittedName>
        <fullName evidence="2">Uncharacterized protein</fullName>
    </submittedName>
</protein>